<dbReference type="AlphaFoldDB" id="X0XBF8"/>
<accession>X0XBF8</accession>
<sequence length="251" mass="28127">LPPAKGKDFLETAFFHAVPVNASGGNTKYRKIYCPAHNDAKVPKLDANGQVIRDLSSNPVLVTKPCPLCAKSAAILKKQDPSLKGMKKDDMSPQQLAIKESNDKIWKASSDLQAKKFYIIKGIDKGAEKDGVKFWRFKHNFKQQGVLDKLGPAITNWMEINEIDFTDKDQGTDLILTVVDQEMPGRNRTYRDVSSIYPKGSSKLHADSLVENEWLNDGTTWRDVYKPASAPNIEPIDFLEMVANGQSPYWD</sequence>
<feature type="non-terminal residue" evidence="1">
    <location>
        <position position="1"/>
    </location>
</feature>
<feature type="non-terminal residue" evidence="1">
    <location>
        <position position="251"/>
    </location>
</feature>
<dbReference type="EMBL" id="BARS01042220">
    <property type="protein sequence ID" value="GAG40420.1"/>
    <property type="molecule type" value="Genomic_DNA"/>
</dbReference>
<evidence type="ECO:0000313" key="1">
    <source>
        <dbReference type="EMBL" id="GAG40420.1"/>
    </source>
</evidence>
<gene>
    <name evidence="1" type="ORF">S01H1_64081</name>
</gene>
<organism evidence="1">
    <name type="scientific">marine sediment metagenome</name>
    <dbReference type="NCBI Taxonomy" id="412755"/>
    <lineage>
        <taxon>unclassified sequences</taxon>
        <taxon>metagenomes</taxon>
        <taxon>ecological metagenomes</taxon>
    </lineage>
</organism>
<name>X0XBF8_9ZZZZ</name>
<protein>
    <submittedName>
        <fullName evidence="1">Uncharacterized protein</fullName>
    </submittedName>
</protein>
<proteinExistence type="predicted"/>
<comment type="caution">
    <text evidence="1">The sequence shown here is derived from an EMBL/GenBank/DDBJ whole genome shotgun (WGS) entry which is preliminary data.</text>
</comment>
<reference evidence="1" key="1">
    <citation type="journal article" date="2014" name="Front. Microbiol.">
        <title>High frequency of phylogenetically diverse reductive dehalogenase-homologous genes in deep subseafloor sedimentary metagenomes.</title>
        <authorList>
            <person name="Kawai M."/>
            <person name="Futagami T."/>
            <person name="Toyoda A."/>
            <person name="Takaki Y."/>
            <person name="Nishi S."/>
            <person name="Hori S."/>
            <person name="Arai W."/>
            <person name="Tsubouchi T."/>
            <person name="Morono Y."/>
            <person name="Uchiyama I."/>
            <person name="Ito T."/>
            <person name="Fujiyama A."/>
            <person name="Inagaki F."/>
            <person name="Takami H."/>
        </authorList>
    </citation>
    <scope>NUCLEOTIDE SEQUENCE</scope>
    <source>
        <strain evidence="1">Expedition CK06-06</strain>
    </source>
</reference>